<protein>
    <recommendedName>
        <fullName evidence="3">Lipoprotein</fullName>
    </recommendedName>
</protein>
<dbReference type="EMBL" id="FNKD01000003">
    <property type="protein sequence ID" value="SDQ80050.1"/>
    <property type="molecule type" value="Genomic_DNA"/>
</dbReference>
<dbReference type="AlphaFoldDB" id="A0A1H1DUN5"/>
<evidence type="ECO:0000313" key="2">
    <source>
        <dbReference type="Proteomes" id="UP000199444"/>
    </source>
</evidence>
<reference evidence="1 2" key="1">
    <citation type="submission" date="2016-10" db="EMBL/GenBank/DDBJ databases">
        <authorList>
            <person name="de Groot N.N."/>
        </authorList>
    </citation>
    <scope>NUCLEOTIDE SEQUENCE [LARGE SCALE GENOMIC DNA]</scope>
    <source>
        <strain evidence="1 2">CGMCC 1.10449</strain>
    </source>
</reference>
<name>A0A1H1DUN5_9BACI</name>
<evidence type="ECO:0008006" key="3">
    <source>
        <dbReference type="Google" id="ProtNLM"/>
    </source>
</evidence>
<dbReference type="RefSeq" id="WP_092493392.1">
    <property type="nucleotide sequence ID" value="NZ_FNKD01000003.1"/>
</dbReference>
<dbReference type="PROSITE" id="PS51257">
    <property type="entry name" value="PROKAR_LIPOPROTEIN"/>
    <property type="match status" value="1"/>
</dbReference>
<sequence>MYKKNYLKILGDYFEKLLLSLSVVFVLFGCTTDENNDNEGSENATQENQSLEEQIKNIVKENSYNPKDIVDYDLKGNYIYVYSYSTRNGLTSMLIKNNSNGLEWVTSWVSIQTSSLGHKGTAPIVTIIQPEDTDVKDVRVFGKPAKLTQTTIEFTEDFSQEVKFWVYYSDNKEEVLDGFDEDIEYIK</sequence>
<evidence type="ECO:0000313" key="1">
    <source>
        <dbReference type="EMBL" id="SDQ80050.1"/>
    </source>
</evidence>
<proteinExistence type="predicted"/>
<keyword evidence="2" id="KW-1185">Reference proteome</keyword>
<accession>A0A1H1DUN5</accession>
<dbReference type="Proteomes" id="UP000199444">
    <property type="component" value="Unassembled WGS sequence"/>
</dbReference>
<gene>
    <name evidence="1" type="ORF">SAMN05216231_2579</name>
</gene>
<organism evidence="1 2">
    <name type="scientific">Virgibacillus salinus</name>
    <dbReference type="NCBI Taxonomy" id="553311"/>
    <lineage>
        <taxon>Bacteria</taxon>
        <taxon>Bacillati</taxon>
        <taxon>Bacillota</taxon>
        <taxon>Bacilli</taxon>
        <taxon>Bacillales</taxon>
        <taxon>Bacillaceae</taxon>
        <taxon>Virgibacillus</taxon>
    </lineage>
</organism>